<feature type="signal peptide" evidence="1">
    <location>
        <begin position="1"/>
        <end position="31"/>
    </location>
</feature>
<dbReference type="EMBL" id="JAULBC010000001">
    <property type="protein sequence ID" value="MEX6686746.1"/>
    <property type="molecule type" value="Genomic_DNA"/>
</dbReference>
<evidence type="ECO:0000256" key="1">
    <source>
        <dbReference type="SAM" id="SignalP"/>
    </source>
</evidence>
<keyword evidence="1" id="KW-0732">Signal</keyword>
<keyword evidence="4" id="KW-1185">Reference proteome</keyword>
<dbReference type="SUPFAM" id="SSF101874">
    <property type="entry name" value="YceI-like"/>
    <property type="match status" value="1"/>
</dbReference>
<dbReference type="InterPro" id="IPR036761">
    <property type="entry name" value="TTHA0802/YceI-like_sf"/>
</dbReference>
<dbReference type="Pfam" id="PF04264">
    <property type="entry name" value="YceI"/>
    <property type="match status" value="1"/>
</dbReference>
<name>A0ABV3ZCD3_9BACT</name>
<accession>A0ABV3ZCD3</accession>
<dbReference type="Gene3D" id="2.40.128.110">
    <property type="entry name" value="Lipid/polyisoprenoid-binding, YceI-like"/>
    <property type="match status" value="1"/>
</dbReference>
<organism evidence="3 4">
    <name type="scientific">Danxiaibacter flavus</name>
    <dbReference type="NCBI Taxonomy" id="3049108"/>
    <lineage>
        <taxon>Bacteria</taxon>
        <taxon>Pseudomonadati</taxon>
        <taxon>Bacteroidota</taxon>
        <taxon>Chitinophagia</taxon>
        <taxon>Chitinophagales</taxon>
        <taxon>Chitinophagaceae</taxon>
        <taxon>Danxiaibacter</taxon>
    </lineage>
</organism>
<evidence type="ECO:0000259" key="2">
    <source>
        <dbReference type="Pfam" id="PF04264"/>
    </source>
</evidence>
<comment type="caution">
    <text evidence="3">The sequence shown here is derived from an EMBL/GenBank/DDBJ whole genome shotgun (WGS) entry which is preliminary data.</text>
</comment>
<evidence type="ECO:0000313" key="3">
    <source>
        <dbReference type="EMBL" id="MEX6686746.1"/>
    </source>
</evidence>
<sequence>MKMNIIRSFKTLLNYSLLASAFAFISFSGKAQTQYHLTTNKMTIEGTSNIHDWSMQSSSATGGAVITTNPTNLLTDLANVNFSVPVETLKSEKSGLDKNAYKALKTDKFKSIVFHAVKTTIAPASGNTYNLSAAGKLTISGVARDVVLTAVGVMAGDKSINVKGAYKLKMTDYSVEPPSLMFGAIKTADEVTLRYEIVFKP</sequence>
<protein>
    <submittedName>
        <fullName evidence="3">YceI family protein</fullName>
    </submittedName>
</protein>
<gene>
    <name evidence="3" type="ORF">QTN47_04530</name>
</gene>
<dbReference type="RefSeq" id="WP_369328142.1">
    <property type="nucleotide sequence ID" value="NZ_JAULBC010000001.1"/>
</dbReference>
<dbReference type="InterPro" id="IPR007372">
    <property type="entry name" value="Lipid/polyisoprenoid-bd_YceI"/>
</dbReference>
<feature type="chain" id="PRO_5047065696" evidence="1">
    <location>
        <begin position="32"/>
        <end position="201"/>
    </location>
</feature>
<proteinExistence type="predicted"/>
<feature type="domain" description="Lipid/polyisoprenoid-binding YceI-like" evidence="2">
    <location>
        <begin position="64"/>
        <end position="199"/>
    </location>
</feature>
<reference evidence="3 4" key="1">
    <citation type="submission" date="2023-07" db="EMBL/GenBank/DDBJ databases">
        <authorList>
            <person name="Lian W.-H."/>
        </authorList>
    </citation>
    <scope>NUCLEOTIDE SEQUENCE [LARGE SCALE GENOMIC DNA]</scope>
    <source>
        <strain evidence="3 4">SYSU DXS3180</strain>
    </source>
</reference>
<evidence type="ECO:0000313" key="4">
    <source>
        <dbReference type="Proteomes" id="UP001560573"/>
    </source>
</evidence>
<dbReference type="Proteomes" id="UP001560573">
    <property type="component" value="Unassembled WGS sequence"/>
</dbReference>